<accession>A0A7X8TSZ1</accession>
<keyword evidence="4 7" id="KW-0812">Transmembrane</keyword>
<dbReference type="PANTHER" id="PTHR42775:SF1">
    <property type="entry name" value="PERMEASE RV2963-RELATED"/>
    <property type="match status" value="1"/>
</dbReference>
<keyword evidence="3" id="KW-1003">Cell membrane</keyword>
<evidence type="ECO:0000256" key="1">
    <source>
        <dbReference type="ARBA" id="ARBA00004651"/>
    </source>
</evidence>
<reference evidence="8 9" key="1">
    <citation type="submission" date="2020-04" db="EMBL/GenBank/DDBJ databases">
        <title>Vibrio sp. SM6, a novel species isolated from seawater.</title>
        <authorList>
            <person name="Wang X."/>
        </authorList>
    </citation>
    <scope>NUCLEOTIDE SEQUENCE [LARGE SCALE GENOMIC DNA]</scope>
    <source>
        <strain evidence="8 9">SM6</strain>
    </source>
</reference>
<sequence length="385" mass="42303">MVSELLVAVEHFLQTLFNMVWQIYWPLAMGLIVSSLIRNWLPVEAVLKYLGKTNYKSVATATLMGMMSSSCSYVAASMSRTLLIKRAAVPNAMAFLVASTNLILEMFIVLVALLGWAFFWGEVIGGLILIVTVAIVFQFFYPQAVSDELRDNLAIQAQKEAQSMASMQSDMPETASPESSSKPQVAKLGLWQSLSHSAGYYRMDIDMIGREILFGVVVSSFLIAVVPLEGWRSLFIDSATILPGWLHSVIDVVIGVLVAVIAYVCSVGNLILAAALWHGGISFGGVIGFILADVLTIPMVRVYIGYYGKRPTRWMVALLFVSIVFTGIAIDGLLHLSGIELSNTHLRPLNQDGFGWNAATILNLVFIPLSIWYYRLGKGKGEMMM</sequence>
<keyword evidence="9" id="KW-1185">Reference proteome</keyword>
<comment type="subcellular location">
    <subcellularLocation>
        <location evidence="1">Cell membrane</location>
        <topology evidence="1">Multi-pass membrane protein</topology>
    </subcellularLocation>
</comment>
<feature type="transmembrane region" description="Helical" evidence="7">
    <location>
        <begin position="354"/>
        <end position="374"/>
    </location>
</feature>
<evidence type="ECO:0000256" key="7">
    <source>
        <dbReference type="SAM" id="Phobius"/>
    </source>
</evidence>
<feature type="transmembrane region" description="Helical" evidence="7">
    <location>
        <begin position="23"/>
        <end position="41"/>
    </location>
</feature>
<dbReference type="InterPro" id="IPR005524">
    <property type="entry name" value="DUF318"/>
</dbReference>
<organism evidence="8 9">
    <name type="scientific">Vibrio agarilyticus</name>
    <dbReference type="NCBI Taxonomy" id="2726741"/>
    <lineage>
        <taxon>Bacteria</taxon>
        <taxon>Pseudomonadati</taxon>
        <taxon>Pseudomonadota</taxon>
        <taxon>Gammaproteobacteria</taxon>
        <taxon>Vibrionales</taxon>
        <taxon>Vibrionaceae</taxon>
        <taxon>Vibrio</taxon>
    </lineage>
</organism>
<evidence type="ECO:0000256" key="4">
    <source>
        <dbReference type="ARBA" id="ARBA00022692"/>
    </source>
</evidence>
<dbReference type="PANTHER" id="PTHR42775">
    <property type="entry name" value="PERMEASE RV2963-RELATED"/>
    <property type="match status" value="1"/>
</dbReference>
<dbReference type="InterPro" id="IPR053166">
    <property type="entry name" value="UPF0718_permease"/>
</dbReference>
<name>A0A7X8TSZ1_9VIBR</name>
<dbReference type="Pfam" id="PF03773">
    <property type="entry name" value="ArsP_1"/>
    <property type="match status" value="1"/>
</dbReference>
<feature type="transmembrane region" description="Helical" evidence="7">
    <location>
        <begin position="53"/>
        <end position="75"/>
    </location>
</feature>
<feature type="transmembrane region" description="Helical" evidence="7">
    <location>
        <begin position="123"/>
        <end position="141"/>
    </location>
</feature>
<dbReference type="GO" id="GO:0005886">
    <property type="term" value="C:plasma membrane"/>
    <property type="evidence" value="ECO:0007669"/>
    <property type="project" value="UniProtKB-SubCell"/>
</dbReference>
<proteinExistence type="inferred from homology"/>
<comment type="caution">
    <text evidence="8">The sequence shown here is derived from an EMBL/GenBank/DDBJ whole genome shotgun (WGS) entry which is preliminary data.</text>
</comment>
<feature type="transmembrane region" description="Helical" evidence="7">
    <location>
        <begin position="316"/>
        <end position="334"/>
    </location>
</feature>
<feature type="transmembrane region" description="Helical" evidence="7">
    <location>
        <begin position="212"/>
        <end position="231"/>
    </location>
</feature>
<dbReference type="EMBL" id="JABAIK010000018">
    <property type="protein sequence ID" value="NLS14249.1"/>
    <property type="molecule type" value="Genomic_DNA"/>
</dbReference>
<feature type="transmembrane region" description="Helical" evidence="7">
    <location>
        <begin position="95"/>
        <end position="116"/>
    </location>
</feature>
<evidence type="ECO:0000256" key="5">
    <source>
        <dbReference type="ARBA" id="ARBA00022989"/>
    </source>
</evidence>
<feature type="transmembrane region" description="Helical" evidence="7">
    <location>
        <begin position="283"/>
        <end position="304"/>
    </location>
</feature>
<gene>
    <name evidence="8" type="ORF">HGP28_15320</name>
</gene>
<keyword evidence="5 7" id="KW-1133">Transmembrane helix</keyword>
<dbReference type="AlphaFoldDB" id="A0A7X8TSZ1"/>
<dbReference type="RefSeq" id="WP_168837347.1">
    <property type="nucleotide sequence ID" value="NZ_JABAIK010000018.1"/>
</dbReference>
<evidence type="ECO:0000313" key="9">
    <source>
        <dbReference type="Proteomes" id="UP000535589"/>
    </source>
</evidence>
<evidence type="ECO:0000256" key="6">
    <source>
        <dbReference type="ARBA" id="ARBA00023136"/>
    </source>
</evidence>
<evidence type="ECO:0000256" key="2">
    <source>
        <dbReference type="ARBA" id="ARBA00006386"/>
    </source>
</evidence>
<evidence type="ECO:0000313" key="8">
    <source>
        <dbReference type="EMBL" id="NLS14249.1"/>
    </source>
</evidence>
<protein>
    <submittedName>
        <fullName evidence="8">Metal ion permease</fullName>
    </submittedName>
</protein>
<keyword evidence="6 7" id="KW-0472">Membrane</keyword>
<dbReference type="Proteomes" id="UP000535589">
    <property type="component" value="Unassembled WGS sequence"/>
</dbReference>
<feature type="transmembrane region" description="Helical" evidence="7">
    <location>
        <begin position="252"/>
        <end position="277"/>
    </location>
</feature>
<comment type="similarity">
    <text evidence="2">Belongs to the UPF0718 family.</text>
</comment>
<evidence type="ECO:0000256" key="3">
    <source>
        <dbReference type="ARBA" id="ARBA00022475"/>
    </source>
</evidence>